<dbReference type="Gene3D" id="1.10.40.50">
    <property type="entry name" value="Probable gtpase engc, domain 3"/>
    <property type="match status" value="1"/>
</dbReference>
<dbReference type="SUPFAM" id="SSF50249">
    <property type="entry name" value="Nucleic acid-binding proteins"/>
    <property type="match status" value="1"/>
</dbReference>
<protein>
    <recommendedName>
        <fullName evidence="8">Small ribosomal subunit biogenesis GTPase RsgA</fullName>
    </recommendedName>
</protein>
<keyword evidence="1" id="KW-0547">Nucleotide-binding</keyword>
<comment type="caution">
    <text evidence="6">The sequence shown here is derived from an EMBL/GenBank/DDBJ whole genome shotgun (WGS) entry which is preliminary data.</text>
</comment>
<dbReference type="InterPro" id="IPR012340">
    <property type="entry name" value="NA-bd_OB-fold"/>
</dbReference>
<evidence type="ECO:0000313" key="6">
    <source>
        <dbReference type="EMBL" id="KAG0476774.1"/>
    </source>
</evidence>
<dbReference type="InterPro" id="IPR030378">
    <property type="entry name" value="G_CP_dom"/>
</dbReference>
<dbReference type="GO" id="GO:0005525">
    <property type="term" value="F:GTP binding"/>
    <property type="evidence" value="ECO:0007669"/>
    <property type="project" value="UniProtKB-KW"/>
</dbReference>
<dbReference type="InterPro" id="IPR010914">
    <property type="entry name" value="RsgA_GTPase_dom"/>
</dbReference>
<feature type="domain" description="EngC GTPase" evidence="4">
    <location>
        <begin position="187"/>
        <end position="351"/>
    </location>
</feature>
<dbReference type="SUPFAM" id="SSF52540">
    <property type="entry name" value="P-loop containing nucleoside triphosphate hydrolases"/>
    <property type="match status" value="1"/>
</dbReference>
<dbReference type="EMBL" id="JADCNL010000006">
    <property type="protein sequence ID" value="KAG0476774.1"/>
    <property type="molecule type" value="Genomic_DNA"/>
</dbReference>
<dbReference type="PROSITE" id="PS50936">
    <property type="entry name" value="ENGC_GTPASE"/>
    <property type="match status" value="1"/>
</dbReference>
<dbReference type="PANTHER" id="PTHR32120:SF11">
    <property type="entry name" value="SMALL RIBOSOMAL SUBUNIT BIOGENESIS GTPASE RSGA 1, MITOCHONDRIAL-RELATED"/>
    <property type="match status" value="1"/>
</dbReference>
<dbReference type="NCBIfam" id="TIGR00157">
    <property type="entry name" value="ribosome small subunit-dependent GTPase A"/>
    <property type="match status" value="1"/>
</dbReference>
<dbReference type="PROSITE" id="PS51721">
    <property type="entry name" value="G_CP"/>
    <property type="match status" value="1"/>
</dbReference>
<keyword evidence="2" id="KW-0342">GTP-binding</keyword>
<gene>
    <name evidence="6" type="ORF">HPP92_013615</name>
</gene>
<dbReference type="Gene3D" id="2.40.50.140">
    <property type="entry name" value="Nucleic acid-binding proteins"/>
    <property type="match status" value="1"/>
</dbReference>
<dbReference type="OrthoDB" id="9451254at2759"/>
<dbReference type="GO" id="GO:0003924">
    <property type="term" value="F:GTPase activity"/>
    <property type="evidence" value="ECO:0007669"/>
    <property type="project" value="InterPro"/>
</dbReference>
<dbReference type="Pfam" id="PF03193">
    <property type="entry name" value="RsgA_GTPase"/>
    <property type="match status" value="1"/>
</dbReference>
<dbReference type="InterPro" id="IPR027417">
    <property type="entry name" value="P-loop_NTPase"/>
</dbReference>
<dbReference type="InterPro" id="IPR004881">
    <property type="entry name" value="Ribosome_biogen_GTPase_RsgA"/>
</dbReference>
<evidence type="ECO:0000256" key="1">
    <source>
        <dbReference type="ARBA" id="ARBA00022741"/>
    </source>
</evidence>
<evidence type="ECO:0000313" key="7">
    <source>
        <dbReference type="Proteomes" id="UP000636800"/>
    </source>
</evidence>
<sequence>MVRSFATPERPARRVYGRIDQPRPHRESSTGVRKLPLLPSVHFRHRPTSSISISISISAARRSSPDKNLLKAKDVAKDVPLVSRFLSHDQSLTLLPDQATGFVAAAQANFMRVIVDSAGAPAAGDSGSCGNEGMHLLCVVRALLKKIRRRVLVGDRVLVGSVDWVDRRGMIEDVFERKTEVADPPVANVDNFLVLFSMVQPNVEPLILTRFLVEAESTGIPVTLALNKCDLAEVAALSKWKDSLCTWGYEPLFCSVESKYGMALLENTLKGKTTVVVGPSGVGKSSLINCLRCKQPVEEMNDLDTDGVKWLGDQRVGEVSKRSGRGKHTTRHVSLLPLAGGGYLADTPGFNHPSLLKVTKITLAETFPEIRQRLSISEPARCSFNDCLHLGEPGCLVKETGKDFRTIFNCLMKLR</sequence>
<evidence type="ECO:0000259" key="5">
    <source>
        <dbReference type="PROSITE" id="PS51721"/>
    </source>
</evidence>
<dbReference type="Gene3D" id="3.40.50.300">
    <property type="entry name" value="P-loop containing nucleotide triphosphate hydrolases"/>
    <property type="match status" value="1"/>
</dbReference>
<evidence type="ECO:0000256" key="3">
    <source>
        <dbReference type="SAM" id="MobiDB-lite"/>
    </source>
</evidence>
<organism evidence="6 7">
    <name type="scientific">Vanilla planifolia</name>
    <name type="common">Vanilla</name>
    <dbReference type="NCBI Taxonomy" id="51239"/>
    <lineage>
        <taxon>Eukaryota</taxon>
        <taxon>Viridiplantae</taxon>
        <taxon>Streptophyta</taxon>
        <taxon>Embryophyta</taxon>
        <taxon>Tracheophyta</taxon>
        <taxon>Spermatophyta</taxon>
        <taxon>Magnoliopsida</taxon>
        <taxon>Liliopsida</taxon>
        <taxon>Asparagales</taxon>
        <taxon>Orchidaceae</taxon>
        <taxon>Vanilloideae</taxon>
        <taxon>Vanilleae</taxon>
        <taxon>Vanilla</taxon>
    </lineage>
</organism>
<dbReference type="AlphaFoldDB" id="A0A835QV85"/>
<feature type="domain" description="CP-type G" evidence="5">
    <location>
        <begin position="178"/>
        <end position="353"/>
    </location>
</feature>
<dbReference type="HAMAP" id="MF_01820">
    <property type="entry name" value="GTPase_RsgA"/>
    <property type="match status" value="1"/>
</dbReference>
<feature type="region of interest" description="Disordered" evidence="3">
    <location>
        <begin position="1"/>
        <end position="31"/>
    </location>
</feature>
<evidence type="ECO:0000259" key="4">
    <source>
        <dbReference type="PROSITE" id="PS50936"/>
    </source>
</evidence>
<proteinExistence type="inferred from homology"/>
<evidence type="ECO:0008006" key="8">
    <source>
        <dbReference type="Google" id="ProtNLM"/>
    </source>
</evidence>
<dbReference type="Proteomes" id="UP000636800">
    <property type="component" value="Chromosome 6"/>
</dbReference>
<evidence type="ECO:0000256" key="2">
    <source>
        <dbReference type="ARBA" id="ARBA00023134"/>
    </source>
</evidence>
<accession>A0A835QV85</accession>
<keyword evidence="7" id="KW-1185">Reference proteome</keyword>
<dbReference type="PANTHER" id="PTHR32120">
    <property type="entry name" value="SMALL RIBOSOMAL SUBUNIT BIOGENESIS GTPASE RSGA"/>
    <property type="match status" value="1"/>
</dbReference>
<name>A0A835QV85_VANPL</name>
<dbReference type="CDD" id="cd01854">
    <property type="entry name" value="YjeQ_EngC"/>
    <property type="match status" value="1"/>
</dbReference>
<reference evidence="6 7" key="1">
    <citation type="journal article" date="2020" name="Nat. Food">
        <title>A phased Vanilla planifolia genome enables genetic improvement of flavour and production.</title>
        <authorList>
            <person name="Hasing T."/>
            <person name="Tang H."/>
            <person name="Brym M."/>
            <person name="Khazi F."/>
            <person name="Huang T."/>
            <person name="Chambers A.H."/>
        </authorList>
    </citation>
    <scope>NUCLEOTIDE SEQUENCE [LARGE SCALE GENOMIC DNA]</scope>
    <source>
        <tissue evidence="6">Leaf</tissue>
    </source>
</reference>